<keyword evidence="7" id="KW-0464">Manganese</keyword>
<dbReference type="Pfam" id="PF05195">
    <property type="entry name" value="AMP_N"/>
    <property type="match status" value="1"/>
</dbReference>
<dbReference type="PANTHER" id="PTHR43226:SF4">
    <property type="entry name" value="XAA-PRO AMINOPEPTIDASE 3"/>
    <property type="match status" value="1"/>
</dbReference>
<feature type="transmembrane region" description="Helical" evidence="8">
    <location>
        <begin position="651"/>
        <end position="684"/>
    </location>
</feature>
<feature type="transmembrane region" description="Helical" evidence="8">
    <location>
        <begin position="759"/>
        <end position="775"/>
    </location>
</feature>
<dbReference type="PANTHER" id="PTHR43226">
    <property type="entry name" value="XAA-PRO AMINOPEPTIDASE 3"/>
    <property type="match status" value="1"/>
</dbReference>
<dbReference type="AlphaFoldDB" id="A0A3S0QIT3"/>
<keyword evidence="8" id="KW-0812">Transmembrane</keyword>
<evidence type="ECO:0000256" key="6">
    <source>
        <dbReference type="ARBA" id="ARBA00022801"/>
    </source>
</evidence>
<dbReference type="GO" id="GO:0070006">
    <property type="term" value="F:metalloaminopeptidase activity"/>
    <property type="evidence" value="ECO:0007669"/>
    <property type="project" value="InterPro"/>
</dbReference>
<dbReference type="GO" id="GO:0006508">
    <property type="term" value="P:proteolysis"/>
    <property type="evidence" value="ECO:0007669"/>
    <property type="project" value="TreeGrafter"/>
</dbReference>
<evidence type="ECO:0000259" key="9">
    <source>
        <dbReference type="SMART" id="SM01011"/>
    </source>
</evidence>
<dbReference type="Gene3D" id="3.40.350.10">
    <property type="entry name" value="Creatinase/prolidase N-terminal domain"/>
    <property type="match status" value="1"/>
</dbReference>
<evidence type="ECO:0000313" key="10">
    <source>
        <dbReference type="EMBL" id="RTQ50662.1"/>
    </source>
</evidence>
<organism evidence="10 11">
    <name type="scientific">Hymenobacter gummosus</name>
    <dbReference type="NCBI Taxonomy" id="1776032"/>
    <lineage>
        <taxon>Bacteria</taxon>
        <taxon>Pseudomonadati</taxon>
        <taxon>Bacteroidota</taxon>
        <taxon>Cytophagia</taxon>
        <taxon>Cytophagales</taxon>
        <taxon>Hymenobacteraceae</taxon>
        <taxon>Hymenobacter</taxon>
    </lineage>
</organism>
<dbReference type="OrthoDB" id="870007at2"/>
<evidence type="ECO:0000256" key="5">
    <source>
        <dbReference type="ARBA" id="ARBA00022723"/>
    </source>
</evidence>
<dbReference type="Gene3D" id="3.90.230.10">
    <property type="entry name" value="Creatinase/methionine aminopeptidase superfamily"/>
    <property type="match status" value="1"/>
</dbReference>
<gene>
    <name evidence="10" type="ORF">EJV47_08495</name>
</gene>
<comment type="caution">
    <text evidence="10">The sequence shown here is derived from an EMBL/GenBank/DDBJ whole genome shotgun (WGS) entry which is preliminary data.</text>
</comment>
<evidence type="ECO:0000256" key="1">
    <source>
        <dbReference type="ARBA" id="ARBA00001424"/>
    </source>
</evidence>
<feature type="transmembrane region" description="Helical" evidence="8">
    <location>
        <begin position="612"/>
        <end position="631"/>
    </location>
</feature>
<keyword evidence="6" id="KW-0378">Hydrolase</keyword>
<dbReference type="InterPro" id="IPR029149">
    <property type="entry name" value="Creatin/AminoP/Spt16_N"/>
</dbReference>
<feature type="transmembrane region" description="Helical" evidence="8">
    <location>
        <begin position="787"/>
        <end position="810"/>
    </location>
</feature>
<accession>A0A3S0QIT3</accession>
<dbReference type="InterPro" id="IPR036005">
    <property type="entry name" value="Creatinase/aminopeptidase-like"/>
</dbReference>
<feature type="transmembrane region" description="Helical" evidence="8">
    <location>
        <begin position="581"/>
        <end position="600"/>
    </location>
</feature>
<keyword evidence="5" id="KW-0479">Metal-binding</keyword>
<reference evidence="10 11" key="1">
    <citation type="submission" date="2018-12" db="EMBL/GenBank/DDBJ databases">
        <title>Hymenobacter gummosus sp. nov., isolated from a spring.</title>
        <authorList>
            <person name="Nie L."/>
        </authorList>
    </citation>
    <scope>NUCLEOTIDE SEQUENCE [LARGE SCALE GENOMIC DNA]</scope>
    <source>
        <strain evidence="10 11">KCTC 52166</strain>
    </source>
</reference>
<dbReference type="InterPro" id="IPR000994">
    <property type="entry name" value="Pept_M24"/>
</dbReference>
<feature type="transmembrane region" description="Helical" evidence="8">
    <location>
        <begin position="705"/>
        <end position="726"/>
    </location>
</feature>
<dbReference type="EMBL" id="RXOF01000004">
    <property type="protein sequence ID" value="RTQ50662.1"/>
    <property type="molecule type" value="Genomic_DNA"/>
</dbReference>
<evidence type="ECO:0000313" key="11">
    <source>
        <dbReference type="Proteomes" id="UP000282184"/>
    </source>
</evidence>
<feature type="transmembrane region" description="Helical" evidence="8">
    <location>
        <begin position="557"/>
        <end position="575"/>
    </location>
</feature>
<dbReference type="Proteomes" id="UP000282184">
    <property type="component" value="Unassembled WGS sequence"/>
</dbReference>
<comment type="catalytic activity">
    <reaction evidence="1">
        <text>Release of any N-terminal amino acid, including proline, that is linked to proline, even from a dipeptide or tripeptide.</text>
        <dbReference type="EC" id="3.4.11.9"/>
    </reaction>
</comment>
<dbReference type="EC" id="3.4.11.9" evidence="4"/>
<sequence length="934" mass="103241">MSLIDLVAQNRQRLTAQLLPDSIAVCFADNTLPGPGTPALPGQPDALYWLTGLTQPSACLLLFPQHPEPRQREILFIERAAAWRTAPLSAADAAARSGIGTVHWLDELENVFAGLAPAAQHLYLSGGEGFGGAGASLPAAEQFARWCRWQYPRHDYQPLAPLLNTLRAAKTSAELEQLRRAAQFATAGFHRLLGAVQPGLTARQLEAELAHEYARTSLAWTLSLQPAAADARRAAPPQAGRAGDLLQVHLAVADELYPVFVTRTVPVDGQYSPRQRAVYDAVLRVSRGVGSYARAGLSPHDIQQHGDALLLSELQGLGLFTPEELQRYGPAYYLQQYTRPAVEPDGSAQAFGREPLPAGATLTVAPSIHLAAEGLSACIGNTLVLTANGAEELTAGVPVEADEIEALLEQESAAVPRAAAESAPAIAPLVRAPRTARSAPAAPAPTAAPASNTLRSKLWRHAYWLLLLPLLLDLGYSYVQHLNVPHDGDMVALVLPRIWIQQVLDEPFGLRALLKGESYVGPNRYFAHETLYLYMHNVPLALQAFVDPIYSTYMASAIAKIIIQIALLSLLAYYISEQFAFNPKYFLLAAILITPLFQTAGYHDQMGIIDRALTYTIFYALPLTLLLVYFIPFYRNLFTPAATPISRAWHIVLPVLAVVLALNGPLTPAVAGMMCGSLLLYLWWRNFQAQSLPGFVPRAVQAVKLIPRAVLWQLGWFILCGMYSLYIGTYNIENIATVTLGERYSKLYEGMWIELGRQPAFPLLVLAVLINTRIIRRNFNTVTSARILTAARWLLILSAIYILLLPLGGYRSARPYIVRRDSVMPVTLALVYLFGTSSIYLLYHLKRLYKPVYITALIGLMAFYSTSDISNLKENNCEVDSMRIIANSPEKIVHLEQDCSIMNWGTITDYKNSEEQSKMMKYWRIMKEEKLFYH</sequence>
<feature type="domain" description="Aminopeptidase P N-terminal" evidence="9">
    <location>
        <begin position="2"/>
        <end position="133"/>
    </location>
</feature>
<proteinExistence type="inferred from homology"/>
<dbReference type="SMART" id="SM01011">
    <property type="entry name" value="AMP_N"/>
    <property type="match status" value="1"/>
</dbReference>
<dbReference type="RefSeq" id="WP_126692730.1">
    <property type="nucleotide sequence ID" value="NZ_RXOF01000004.1"/>
</dbReference>
<feature type="transmembrane region" description="Helical" evidence="8">
    <location>
        <begin position="822"/>
        <end position="843"/>
    </location>
</feature>
<dbReference type="SUPFAM" id="SSF55920">
    <property type="entry name" value="Creatinase/aminopeptidase"/>
    <property type="match status" value="1"/>
</dbReference>
<evidence type="ECO:0000256" key="4">
    <source>
        <dbReference type="ARBA" id="ARBA00012574"/>
    </source>
</evidence>
<keyword evidence="8" id="KW-1133">Transmembrane helix</keyword>
<comment type="similarity">
    <text evidence="3">Belongs to the peptidase M24B family.</text>
</comment>
<keyword evidence="11" id="KW-1185">Reference proteome</keyword>
<evidence type="ECO:0000256" key="7">
    <source>
        <dbReference type="ARBA" id="ARBA00023211"/>
    </source>
</evidence>
<evidence type="ECO:0000256" key="2">
    <source>
        <dbReference type="ARBA" id="ARBA00001936"/>
    </source>
</evidence>
<dbReference type="GO" id="GO:0030145">
    <property type="term" value="F:manganese ion binding"/>
    <property type="evidence" value="ECO:0007669"/>
    <property type="project" value="InterPro"/>
</dbReference>
<evidence type="ECO:0000256" key="3">
    <source>
        <dbReference type="ARBA" id="ARBA00008766"/>
    </source>
</evidence>
<keyword evidence="8" id="KW-0472">Membrane</keyword>
<comment type="cofactor">
    <cofactor evidence="2">
        <name>Mn(2+)</name>
        <dbReference type="ChEBI" id="CHEBI:29035"/>
    </cofactor>
</comment>
<dbReference type="InterPro" id="IPR007865">
    <property type="entry name" value="Aminopep_P_N"/>
</dbReference>
<evidence type="ECO:0000256" key="8">
    <source>
        <dbReference type="SAM" id="Phobius"/>
    </source>
</evidence>
<name>A0A3S0QIT3_9BACT</name>
<dbReference type="SUPFAM" id="SSF53092">
    <property type="entry name" value="Creatinase/prolidase N-terminal domain"/>
    <property type="match status" value="1"/>
</dbReference>
<dbReference type="Pfam" id="PF00557">
    <property type="entry name" value="Peptidase_M24"/>
    <property type="match status" value="1"/>
</dbReference>
<dbReference type="InterPro" id="IPR052433">
    <property type="entry name" value="X-Pro_dipept-like"/>
</dbReference>
<protein>
    <recommendedName>
        <fullName evidence="4">Xaa-Pro aminopeptidase</fullName>
        <ecNumber evidence="4">3.4.11.9</ecNumber>
    </recommendedName>
</protein>